<dbReference type="SUPFAM" id="SSF52172">
    <property type="entry name" value="CheY-like"/>
    <property type="match status" value="1"/>
</dbReference>
<dbReference type="PANTHER" id="PTHR43228">
    <property type="entry name" value="TWO-COMPONENT RESPONSE REGULATOR"/>
    <property type="match status" value="1"/>
</dbReference>
<dbReference type="GO" id="GO:0000160">
    <property type="term" value="P:phosphorelay signal transduction system"/>
    <property type="evidence" value="ECO:0007669"/>
    <property type="project" value="InterPro"/>
</dbReference>
<dbReference type="Pfam" id="PF00072">
    <property type="entry name" value="Response_reg"/>
    <property type="match status" value="1"/>
</dbReference>
<name>A0A4R1PQH7_9FIRM</name>
<accession>A0A4R1PQH7</accession>
<sequence>MSCRVLIVDDSAFMRLRLREILESLGATVAGEAANGLDGIKQFLKLSPDLVLLDITMPDIDGLTVLREMLELDSEAKIIMVSALSQKSVIREALQSGARDYIIKPLDPLTAKEVLAKMQ</sequence>
<dbReference type="PROSITE" id="PS50110">
    <property type="entry name" value="RESPONSE_REGULATORY"/>
    <property type="match status" value="1"/>
</dbReference>
<comment type="caution">
    <text evidence="3">The sequence shown here is derived from an EMBL/GenBank/DDBJ whole genome shotgun (WGS) entry which is preliminary data.</text>
</comment>
<dbReference type="PANTHER" id="PTHR43228:SF1">
    <property type="entry name" value="TWO-COMPONENT RESPONSE REGULATOR ARR22"/>
    <property type="match status" value="1"/>
</dbReference>
<organism evidence="3 4">
    <name type="scientific">Anaerospora hongkongensis</name>
    <dbReference type="NCBI Taxonomy" id="244830"/>
    <lineage>
        <taxon>Bacteria</taxon>
        <taxon>Bacillati</taxon>
        <taxon>Bacillota</taxon>
        <taxon>Negativicutes</taxon>
        <taxon>Selenomonadales</taxon>
        <taxon>Sporomusaceae</taxon>
        <taxon>Anaerospora</taxon>
    </lineage>
</organism>
<reference evidence="3 4" key="1">
    <citation type="submission" date="2019-03" db="EMBL/GenBank/DDBJ databases">
        <title>Genomic Encyclopedia of Type Strains, Phase IV (KMG-IV): sequencing the most valuable type-strain genomes for metagenomic binning, comparative biology and taxonomic classification.</title>
        <authorList>
            <person name="Goeker M."/>
        </authorList>
    </citation>
    <scope>NUCLEOTIDE SEQUENCE [LARGE SCALE GENOMIC DNA]</scope>
    <source>
        <strain evidence="3 4">DSM 15969</strain>
    </source>
</reference>
<keyword evidence="4" id="KW-1185">Reference proteome</keyword>
<dbReference type="EMBL" id="SLUI01000020">
    <property type="protein sequence ID" value="TCL32732.1"/>
    <property type="molecule type" value="Genomic_DNA"/>
</dbReference>
<feature type="modified residue" description="4-aspartylphosphate" evidence="1">
    <location>
        <position position="54"/>
    </location>
</feature>
<gene>
    <name evidence="3" type="ORF">EV210_12052</name>
</gene>
<dbReference type="InterPro" id="IPR052048">
    <property type="entry name" value="ST_Response_Regulator"/>
</dbReference>
<proteinExistence type="predicted"/>
<dbReference type="SMART" id="SM00448">
    <property type="entry name" value="REC"/>
    <property type="match status" value="1"/>
</dbReference>
<feature type="domain" description="Response regulatory" evidence="2">
    <location>
        <begin position="4"/>
        <end position="119"/>
    </location>
</feature>
<evidence type="ECO:0000259" key="2">
    <source>
        <dbReference type="PROSITE" id="PS50110"/>
    </source>
</evidence>
<evidence type="ECO:0000313" key="3">
    <source>
        <dbReference type="EMBL" id="TCL32732.1"/>
    </source>
</evidence>
<keyword evidence="1" id="KW-0597">Phosphoprotein</keyword>
<dbReference type="InterPro" id="IPR011006">
    <property type="entry name" value="CheY-like_superfamily"/>
</dbReference>
<dbReference type="OrthoDB" id="9790669at2"/>
<dbReference type="AlphaFoldDB" id="A0A4R1PQH7"/>
<dbReference type="Gene3D" id="3.40.50.2300">
    <property type="match status" value="1"/>
</dbReference>
<dbReference type="Proteomes" id="UP000295063">
    <property type="component" value="Unassembled WGS sequence"/>
</dbReference>
<protein>
    <submittedName>
        <fullName evidence="3">Two-component system chemotaxis response regulator CheY</fullName>
    </submittedName>
</protein>
<evidence type="ECO:0000256" key="1">
    <source>
        <dbReference type="PROSITE-ProRule" id="PRU00169"/>
    </source>
</evidence>
<evidence type="ECO:0000313" key="4">
    <source>
        <dbReference type="Proteomes" id="UP000295063"/>
    </source>
</evidence>
<dbReference type="InterPro" id="IPR001789">
    <property type="entry name" value="Sig_transdc_resp-reg_receiver"/>
</dbReference>
<dbReference type="RefSeq" id="WP_132083316.1">
    <property type="nucleotide sequence ID" value="NZ_DAIMLW010000350.1"/>
</dbReference>